<name>A0ABW3M8S6_9PSEU</name>
<protein>
    <submittedName>
        <fullName evidence="1">Uncharacterized protein</fullName>
    </submittedName>
</protein>
<reference evidence="2" key="1">
    <citation type="journal article" date="2019" name="Int. J. Syst. Evol. Microbiol.">
        <title>The Global Catalogue of Microorganisms (GCM) 10K type strain sequencing project: providing services to taxonomists for standard genome sequencing and annotation.</title>
        <authorList>
            <consortium name="The Broad Institute Genomics Platform"/>
            <consortium name="The Broad Institute Genome Sequencing Center for Infectious Disease"/>
            <person name="Wu L."/>
            <person name="Ma J."/>
        </authorList>
    </citation>
    <scope>NUCLEOTIDE SEQUENCE [LARGE SCALE GENOMIC DNA]</scope>
    <source>
        <strain evidence="2">JCM 31486</strain>
    </source>
</reference>
<evidence type="ECO:0000313" key="1">
    <source>
        <dbReference type="EMBL" id="MFD1045699.1"/>
    </source>
</evidence>
<dbReference type="EMBL" id="JBHTIS010000383">
    <property type="protein sequence ID" value="MFD1045699.1"/>
    <property type="molecule type" value="Genomic_DNA"/>
</dbReference>
<comment type="caution">
    <text evidence="1">The sequence shown here is derived from an EMBL/GenBank/DDBJ whole genome shotgun (WGS) entry which is preliminary data.</text>
</comment>
<accession>A0ABW3M8S6</accession>
<sequence length="88" mass="9707">MTGLILGVACVLLTVVAVVLTTRTVRRMIKTIRLGQPDPTRNGPFGRRFATMLKEVLGHTRMLKWSHVGVAHWFGQAVGRGLIRPANC</sequence>
<proteinExistence type="predicted"/>
<evidence type="ECO:0000313" key="2">
    <source>
        <dbReference type="Proteomes" id="UP001597045"/>
    </source>
</evidence>
<organism evidence="1 2">
    <name type="scientific">Kibdelosporangium lantanae</name>
    <dbReference type="NCBI Taxonomy" id="1497396"/>
    <lineage>
        <taxon>Bacteria</taxon>
        <taxon>Bacillati</taxon>
        <taxon>Actinomycetota</taxon>
        <taxon>Actinomycetes</taxon>
        <taxon>Pseudonocardiales</taxon>
        <taxon>Pseudonocardiaceae</taxon>
        <taxon>Kibdelosporangium</taxon>
    </lineage>
</organism>
<dbReference type="Proteomes" id="UP001597045">
    <property type="component" value="Unassembled WGS sequence"/>
</dbReference>
<gene>
    <name evidence="1" type="ORF">ACFQ1S_09035</name>
</gene>
<keyword evidence="2" id="KW-1185">Reference proteome</keyword>